<dbReference type="GO" id="GO:0005634">
    <property type="term" value="C:nucleus"/>
    <property type="evidence" value="ECO:0007669"/>
    <property type="project" value="TreeGrafter"/>
</dbReference>
<keyword evidence="9" id="KW-1185">Reference proteome</keyword>
<evidence type="ECO:0000313" key="9">
    <source>
        <dbReference type="Proteomes" id="UP000726737"/>
    </source>
</evidence>
<dbReference type="Gene3D" id="3.30.160.60">
    <property type="entry name" value="Classic Zinc Finger"/>
    <property type="match status" value="2"/>
</dbReference>
<evidence type="ECO:0000256" key="5">
    <source>
        <dbReference type="PROSITE-ProRule" id="PRU00042"/>
    </source>
</evidence>
<keyword evidence="3 5" id="KW-0863">Zinc-finger</keyword>
<evidence type="ECO:0000256" key="4">
    <source>
        <dbReference type="ARBA" id="ARBA00022833"/>
    </source>
</evidence>
<feature type="region of interest" description="Disordered" evidence="6">
    <location>
        <begin position="58"/>
        <end position="98"/>
    </location>
</feature>
<name>A0A9P6TWA7_9FUNG</name>
<dbReference type="OrthoDB" id="3269380at2759"/>
<reference evidence="8" key="1">
    <citation type="journal article" date="2020" name="Fungal Divers.">
        <title>Resolving the Mortierellaceae phylogeny through synthesis of multi-gene phylogenetics and phylogenomics.</title>
        <authorList>
            <person name="Vandepol N."/>
            <person name="Liber J."/>
            <person name="Desiro A."/>
            <person name="Na H."/>
            <person name="Kennedy M."/>
            <person name="Barry K."/>
            <person name="Grigoriev I.V."/>
            <person name="Miller A.N."/>
            <person name="O'Donnell K."/>
            <person name="Stajich J.E."/>
            <person name="Bonito G."/>
        </authorList>
    </citation>
    <scope>NUCLEOTIDE SEQUENCE</scope>
    <source>
        <strain evidence="8">KOD948</strain>
    </source>
</reference>
<keyword evidence="2" id="KW-0677">Repeat</keyword>
<comment type="caution">
    <text evidence="8">The sequence shown here is derived from an EMBL/GenBank/DDBJ whole genome shotgun (WGS) entry which is preliminary data.</text>
</comment>
<feature type="domain" description="C2H2-type" evidence="7">
    <location>
        <begin position="394"/>
        <end position="424"/>
    </location>
</feature>
<dbReference type="EMBL" id="JAAAJA010000743">
    <property type="protein sequence ID" value="KAG0249952.1"/>
    <property type="molecule type" value="Genomic_DNA"/>
</dbReference>
<dbReference type="GO" id="GO:0008270">
    <property type="term" value="F:zinc ion binding"/>
    <property type="evidence" value="ECO:0007669"/>
    <property type="project" value="UniProtKB-KW"/>
</dbReference>
<dbReference type="PROSITE" id="PS50157">
    <property type="entry name" value="ZINC_FINGER_C2H2_2"/>
    <property type="match status" value="2"/>
</dbReference>
<feature type="domain" description="C2H2-type" evidence="7">
    <location>
        <begin position="352"/>
        <end position="382"/>
    </location>
</feature>
<evidence type="ECO:0000256" key="3">
    <source>
        <dbReference type="ARBA" id="ARBA00022771"/>
    </source>
</evidence>
<evidence type="ECO:0000256" key="6">
    <source>
        <dbReference type="SAM" id="MobiDB-lite"/>
    </source>
</evidence>
<feature type="compositionally biased region" description="Low complexity" evidence="6">
    <location>
        <begin position="66"/>
        <end position="98"/>
    </location>
</feature>
<dbReference type="PANTHER" id="PTHR23057">
    <property type="entry name" value="JUXTAPOSED WITH ANOTHER ZINC FINGER PROTEIN 1"/>
    <property type="match status" value="1"/>
</dbReference>
<gene>
    <name evidence="8" type="ORF">BG011_008788</name>
</gene>
<organism evidence="8 9">
    <name type="scientific">Mortierella polycephala</name>
    <dbReference type="NCBI Taxonomy" id="41804"/>
    <lineage>
        <taxon>Eukaryota</taxon>
        <taxon>Fungi</taxon>
        <taxon>Fungi incertae sedis</taxon>
        <taxon>Mucoromycota</taxon>
        <taxon>Mortierellomycotina</taxon>
        <taxon>Mortierellomycetes</taxon>
        <taxon>Mortierellales</taxon>
        <taxon>Mortierellaceae</taxon>
        <taxon>Mortierella</taxon>
    </lineage>
</organism>
<dbReference type="InterPro" id="IPR013087">
    <property type="entry name" value="Znf_C2H2_type"/>
</dbReference>
<evidence type="ECO:0000256" key="1">
    <source>
        <dbReference type="ARBA" id="ARBA00022723"/>
    </source>
</evidence>
<evidence type="ECO:0000256" key="2">
    <source>
        <dbReference type="ARBA" id="ARBA00022737"/>
    </source>
</evidence>
<dbReference type="AlphaFoldDB" id="A0A9P6TWA7"/>
<dbReference type="SMART" id="SM00355">
    <property type="entry name" value="ZnF_C2H2"/>
    <property type="match status" value="2"/>
</dbReference>
<sequence length="650" mass="67832">MVTDNVHAREFETAFCRDFHCCGLRLVDLHDLLQHYEECHVRFEEDDDDDIAENESEFYDEDGWSDSDSAPSSPSSTSASASGLGLEGTASSSASSSVSGMGAAASHLHLSFSTMLGPRTNQTLAQYPYIHSTHPLYRHPSCNSSSSDLEPSAVRNSTAHALEAFAASFGGPTKRKAGVSLADIYSEDDGNISGDNSSAFSTTILRSKNSSGPAVTDSAYPHASKRQALMESSQRSAAASMLSDMHGLQYIEKNNGGPGLFPFNTATHFGMRLQPQDPFSTNSSLGHSASATMGRNVGPIGPLSTRPMLVNGSSDSPFVNAAVDLMRQRDEVFSLMEDITRTGNANASDKPYRCTVLGCDKAYKNPNGLKYHNQHGHCSSGGMSENDSPESKPYVCTFLECGKRYKNLNGLKYHIEHSHPNLTAALRAHQSGLVNAGLFGSYPSQAAMTIAAALQAVSSSPMMMAAANAILTAQAANAANAANNAANENMTSGGGGGSIYLSGPGSECKPLPPPPTLSSLPPLPELPTSIGSGIEATRTPFSVPMDTTTFTLNSGADMANGAGSGLSCSQSQPLARVQGGIGPTGPPGLIHGRDPGAGPGQGGPPPTPFCKETADEINMVTSNIMATAAASEAQHLSMAAFAVPQEADPI</sequence>
<evidence type="ECO:0000313" key="8">
    <source>
        <dbReference type="EMBL" id="KAG0249952.1"/>
    </source>
</evidence>
<proteinExistence type="predicted"/>
<accession>A0A9P6TWA7</accession>
<dbReference type="PROSITE" id="PS00028">
    <property type="entry name" value="ZINC_FINGER_C2H2_1"/>
    <property type="match status" value="2"/>
</dbReference>
<evidence type="ECO:0000259" key="7">
    <source>
        <dbReference type="PROSITE" id="PS50157"/>
    </source>
</evidence>
<dbReference type="InterPro" id="IPR051580">
    <property type="entry name" value="ZnF-Chromatin_assoc"/>
</dbReference>
<keyword evidence="1" id="KW-0479">Metal-binding</keyword>
<protein>
    <recommendedName>
        <fullName evidence="7">C2H2-type domain-containing protein</fullName>
    </recommendedName>
</protein>
<keyword evidence="4" id="KW-0862">Zinc</keyword>
<feature type="region of interest" description="Disordered" evidence="6">
    <location>
        <begin position="583"/>
        <end position="606"/>
    </location>
</feature>
<dbReference type="Proteomes" id="UP000726737">
    <property type="component" value="Unassembled WGS sequence"/>
</dbReference>
<dbReference type="PANTHER" id="PTHR23057:SF0">
    <property type="entry name" value="JUXTAPOSED WITH ANOTHER ZINC FINGER PROTEIN 1"/>
    <property type="match status" value="1"/>
</dbReference>